<evidence type="ECO:0000313" key="2">
    <source>
        <dbReference type="EMBL" id="SMD15362.1"/>
    </source>
</evidence>
<dbReference type="AlphaFoldDB" id="A0A1W2F0K0"/>
<dbReference type="EMBL" id="FWYB01000018">
    <property type="protein sequence ID" value="SMD15362.1"/>
    <property type="molecule type" value="Genomic_DNA"/>
</dbReference>
<dbReference type="STRING" id="475255.SAMN04488101_11853"/>
<reference evidence="2 3" key="1">
    <citation type="submission" date="2017-04" db="EMBL/GenBank/DDBJ databases">
        <authorList>
            <person name="Afonso C.L."/>
            <person name="Miller P.J."/>
            <person name="Scott M.A."/>
            <person name="Spackman E."/>
            <person name="Goraichik I."/>
            <person name="Dimitrov K.M."/>
            <person name="Suarez D.L."/>
            <person name="Swayne D.E."/>
        </authorList>
    </citation>
    <scope>NUCLEOTIDE SEQUENCE [LARGE SCALE GENOMIC DNA]</scope>
    <source>
        <strain evidence="2 3">DSM 19625</strain>
    </source>
</reference>
<evidence type="ECO:0000313" key="3">
    <source>
        <dbReference type="Proteomes" id="UP000192678"/>
    </source>
</evidence>
<accession>A0A1W2F0K0</accession>
<dbReference type="RefSeq" id="WP_084291790.1">
    <property type="nucleotide sequence ID" value="NZ_FWYB01000018.1"/>
</dbReference>
<dbReference type="OrthoDB" id="771588at2"/>
<proteinExistence type="predicted"/>
<dbReference type="Proteomes" id="UP000192678">
    <property type="component" value="Unassembled WGS sequence"/>
</dbReference>
<keyword evidence="1" id="KW-0175">Coiled coil</keyword>
<name>A0A1W2F0K0_9SPHI</name>
<keyword evidence="3" id="KW-1185">Reference proteome</keyword>
<sequence length="106" mass="11966">MRKTLLILVAAIGLAACSKTKSFESVSKGMTKDKVIELIGEPEQKMPMFIAEWWMYPTDNKVIVMHSDTVLRVVMDLKSVQDSMKSMGTELQKLQDQMKNLSEGVK</sequence>
<feature type="coiled-coil region" evidence="1">
    <location>
        <begin position="77"/>
        <end position="104"/>
    </location>
</feature>
<gene>
    <name evidence="2" type="ORF">SAMN04488101_11853</name>
</gene>
<evidence type="ECO:0000256" key="1">
    <source>
        <dbReference type="SAM" id="Coils"/>
    </source>
</evidence>
<dbReference type="PROSITE" id="PS51257">
    <property type="entry name" value="PROKAR_LIPOPROTEIN"/>
    <property type="match status" value="1"/>
</dbReference>
<organism evidence="2 3">
    <name type="scientific">Pedobacter nyackensis</name>
    <dbReference type="NCBI Taxonomy" id="475255"/>
    <lineage>
        <taxon>Bacteria</taxon>
        <taxon>Pseudomonadati</taxon>
        <taxon>Bacteroidota</taxon>
        <taxon>Sphingobacteriia</taxon>
        <taxon>Sphingobacteriales</taxon>
        <taxon>Sphingobacteriaceae</taxon>
        <taxon>Pedobacter</taxon>
    </lineage>
</organism>
<evidence type="ECO:0008006" key="4">
    <source>
        <dbReference type="Google" id="ProtNLM"/>
    </source>
</evidence>
<protein>
    <recommendedName>
        <fullName evidence="4">SmpA / OmlA family protein</fullName>
    </recommendedName>
</protein>